<gene>
    <name evidence="1" type="ORF">BST20_16485</name>
</gene>
<proteinExistence type="predicted"/>
<evidence type="ECO:0000313" key="2">
    <source>
        <dbReference type="Proteomes" id="UP000192441"/>
    </source>
</evidence>
<organism evidence="1 2">
    <name type="scientific">Mycobacterium branderi</name>
    <dbReference type="NCBI Taxonomy" id="43348"/>
    <lineage>
        <taxon>Bacteria</taxon>
        <taxon>Bacillati</taxon>
        <taxon>Actinomycetota</taxon>
        <taxon>Actinomycetes</taxon>
        <taxon>Mycobacteriales</taxon>
        <taxon>Mycobacteriaceae</taxon>
        <taxon>Mycobacterium</taxon>
    </lineage>
</organism>
<dbReference type="Proteomes" id="UP000192441">
    <property type="component" value="Unassembled WGS sequence"/>
</dbReference>
<dbReference type="AlphaFoldDB" id="A0AA91RHI0"/>
<accession>A0AA91RHI0</accession>
<protein>
    <submittedName>
        <fullName evidence="1">Uncharacterized protein</fullName>
    </submittedName>
</protein>
<name>A0AA91RHI0_9MYCO</name>
<reference evidence="1 2" key="1">
    <citation type="submission" date="2016-12" db="EMBL/GenBank/DDBJ databases">
        <title>The new phylogeny of genus Mycobacterium.</title>
        <authorList>
            <person name="Tortoli E."/>
            <person name="Trovato A."/>
            <person name="Cirillo D.M."/>
        </authorList>
    </citation>
    <scope>NUCLEOTIDE SEQUENCE [LARGE SCALE GENOMIC DNA]</scope>
    <source>
        <strain evidence="1 2">DSM 44624</strain>
    </source>
</reference>
<dbReference type="EMBL" id="MVHM01000010">
    <property type="protein sequence ID" value="ORA36151.1"/>
    <property type="molecule type" value="Genomic_DNA"/>
</dbReference>
<comment type="caution">
    <text evidence="1">The sequence shown here is derived from an EMBL/GenBank/DDBJ whole genome shotgun (WGS) entry which is preliminary data.</text>
</comment>
<evidence type="ECO:0000313" key="1">
    <source>
        <dbReference type="EMBL" id="ORA36151.1"/>
    </source>
</evidence>
<sequence length="258" mass="29324">MEDQAMSSKEQEIRAVGIPSAAMMGVAKIGVRDYFTMEHLWNARHNAELCAEREAALVADGFRGIDRAVRAFALAGILESVAFLEALVNSVWQDAVDDDPESPNPNPHLEGLSAQSIARLRELWKTERVERSLSVLDKYQVALTCADQRPINLGEAPGQIVAAIILFRNDLMHFKPKVQWTHEVHRLEDRLRPRLTDNPLLNPNPWFPHHMLSASGAKLAYETSREFGELWWQRMGFVWDHFKTFDEMTAQVPSNRSP</sequence>